<dbReference type="Proteomes" id="UP000010445">
    <property type="component" value="Unassembled WGS sequence"/>
</dbReference>
<dbReference type="STRING" id="1035195.HMPREF9997_01240"/>
<evidence type="ECO:0000256" key="2">
    <source>
        <dbReference type="ARBA" id="ARBA00023015"/>
    </source>
</evidence>
<feature type="DNA-binding region" description="H-T-H motif" evidence="5">
    <location>
        <begin position="70"/>
        <end position="89"/>
    </location>
</feature>
<dbReference type="PATRIC" id="fig|1035195.3.peg.1113"/>
<dbReference type="Gene3D" id="1.10.357.10">
    <property type="entry name" value="Tetracycline Repressor, domain 2"/>
    <property type="match status" value="1"/>
</dbReference>
<keyword evidence="1" id="KW-0678">Repressor</keyword>
<evidence type="ECO:0000256" key="5">
    <source>
        <dbReference type="PROSITE-ProRule" id="PRU00335"/>
    </source>
</evidence>
<gene>
    <name evidence="7" type="ORF">HMPREF9997_01240</name>
</gene>
<dbReference type="InterPro" id="IPR039538">
    <property type="entry name" value="BetI_C"/>
</dbReference>
<evidence type="ECO:0000256" key="4">
    <source>
        <dbReference type="ARBA" id="ARBA00023163"/>
    </source>
</evidence>
<dbReference type="InterPro" id="IPR001647">
    <property type="entry name" value="HTH_TetR"/>
</dbReference>
<dbReference type="SUPFAM" id="SSF48498">
    <property type="entry name" value="Tetracyclin repressor-like, C-terminal domain"/>
    <property type="match status" value="1"/>
</dbReference>
<dbReference type="SUPFAM" id="SSF46689">
    <property type="entry name" value="Homeodomain-like"/>
    <property type="match status" value="1"/>
</dbReference>
<keyword evidence="8" id="KW-1185">Reference proteome</keyword>
<evidence type="ECO:0000259" key="6">
    <source>
        <dbReference type="PROSITE" id="PS50977"/>
    </source>
</evidence>
<keyword evidence="2" id="KW-0805">Transcription regulation</keyword>
<organism evidence="7 8">
    <name type="scientific">Corynebacterium durum F0235</name>
    <dbReference type="NCBI Taxonomy" id="1035195"/>
    <lineage>
        <taxon>Bacteria</taxon>
        <taxon>Bacillati</taxon>
        <taxon>Actinomycetota</taxon>
        <taxon>Actinomycetes</taxon>
        <taxon>Mycobacteriales</taxon>
        <taxon>Corynebacteriaceae</taxon>
        <taxon>Corynebacterium</taxon>
    </lineage>
</organism>
<dbReference type="AlphaFoldDB" id="L1MHI6"/>
<evidence type="ECO:0000256" key="3">
    <source>
        <dbReference type="ARBA" id="ARBA00023125"/>
    </source>
</evidence>
<dbReference type="PRINTS" id="PR00455">
    <property type="entry name" value="HTHTETR"/>
</dbReference>
<dbReference type="PANTHER" id="PTHR30055">
    <property type="entry name" value="HTH-TYPE TRANSCRIPTIONAL REGULATOR RUTR"/>
    <property type="match status" value="1"/>
</dbReference>
<name>L1MHI6_9CORY</name>
<dbReference type="GO" id="GO:0003700">
    <property type="term" value="F:DNA-binding transcription factor activity"/>
    <property type="evidence" value="ECO:0007669"/>
    <property type="project" value="TreeGrafter"/>
</dbReference>
<evidence type="ECO:0000256" key="1">
    <source>
        <dbReference type="ARBA" id="ARBA00022491"/>
    </source>
</evidence>
<proteinExistence type="predicted"/>
<dbReference type="PANTHER" id="PTHR30055:SF226">
    <property type="entry name" value="HTH-TYPE TRANSCRIPTIONAL REGULATOR PKSA"/>
    <property type="match status" value="1"/>
</dbReference>
<dbReference type="InterPro" id="IPR009057">
    <property type="entry name" value="Homeodomain-like_sf"/>
</dbReference>
<dbReference type="GO" id="GO:0000976">
    <property type="term" value="F:transcription cis-regulatory region binding"/>
    <property type="evidence" value="ECO:0007669"/>
    <property type="project" value="TreeGrafter"/>
</dbReference>
<keyword evidence="4" id="KW-0804">Transcription</keyword>
<evidence type="ECO:0000313" key="7">
    <source>
        <dbReference type="EMBL" id="EKX90743.1"/>
    </source>
</evidence>
<dbReference type="Pfam" id="PF00440">
    <property type="entry name" value="TetR_N"/>
    <property type="match status" value="1"/>
</dbReference>
<dbReference type="Pfam" id="PF13977">
    <property type="entry name" value="TetR_C_6"/>
    <property type="match status" value="1"/>
</dbReference>
<sequence length="240" mass="26380">MLVHNVPRMAMPRTMSRVAMRGEGPGDGCEDPNTIVLFMTAMVPYERMGSDAILEAVIKLIATRGPEETTVRKVATEAGVSVGAVQHHFRTKDELLVAAMRELNRQFTASMEKTLDKLPTAEERLRAFLYAIAAADDRAREGAVIWTAFAARACVDEKLREEHSANWDYVEKMLLHLMLEAHPNKGLHADDAAHLLAVADGIAVARAAENPRRMTEKRALSILNAALTAVASRGEGRKNI</sequence>
<keyword evidence="3 5" id="KW-0238">DNA-binding</keyword>
<reference evidence="7 8" key="1">
    <citation type="submission" date="2012-05" db="EMBL/GenBank/DDBJ databases">
        <authorList>
            <person name="Weinstock G."/>
            <person name="Sodergren E."/>
            <person name="Lobos E.A."/>
            <person name="Fulton L."/>
            <person name="Fulton R."/>
            <person name="Courtney L."/>
            <person name="Fronick C."/>
            <person name="O'Laughlin M."/>
            <person name="Godfrey J."/>
            <person name="Wilson R.M."/>
            <person name="Miner T."/>
            <person name="Farmer C."/>
            <person name="Delehaunty K."/>
            <person name="Cordes M."/>
            <person name="Minx P."/>
            <person name="Tomlinson C."/>
            <person name="Chen J."/>
            <person name="Wollam A."/>
            <person name="Pepin K.H."/>
            <person name="Bhonagiri V."/>
            <person name="Zhang X."/>
            <person name="Suruliraj S."/>
            <person name="Warren W."/>
            <person name="Mitreva M."/>
            <person name="Mardis E.R."/>
            <person name="Wilson R.K."/>
        </authorList>
    </citation>
    <scope>NUCLEOTIDE SEQUENCE [LARGE SCALE GENOMIC DNA]</scope>
    <source>
        <strain evidence="7 8">F0235</strain>
    </source>
</reference>
<protein>
    <submittedName>
        <fullName evidence="7">Transcriptional regulator, TetR family</fullName>
    </submittedName>
</protein>
<dbReference type="InterPro" id="IPR036271">
    <property type="entry name" value="Tet_transcr_reg_TetR-rel_C_sf"/>
</dbReference>
<dbReference type="EMBL" id="AMEM01000017">
    <property type="protein sequence ID" value="EKX90743.1"/>
    <property type="molecule type" value="Genomic_DNA"/>
</dbReference>
<dbReference type="HOGENOM" id="CLU_069356_15_10_11"/>
<accession>L1MHI6</accession>
<comment type="caution">
    <text evidence="7">The sequence shown here is derived from an EMBL/GenBank/DDBJ whole genome shotgun (WGS) entry which is preliminary data.</text>
</comment>
<evidence type="ECO:0000313" key="8">
    <source>
        <dbReference type="Proteomes" id="UP000010445"/>
    </source>
</evidence>
<feature type="domain" description="HTH tetR-type" evidence="6">
    <location>
        <begin position="47"/>
        <end position="107"/>
    </location>
</feature>
<dbReference type="eggNOG" id="COG1309">
    <property type="taxonomic scope" value="Bacteria"/>
</dbReference>
<dbReference type="InterPro" id="IPR050109">
    <property type="entry name" value="HTH-type_TetR-like_transc_reg"/>
</dbReference>
<dbReference type="PROSITE" id="PS50977">
    <property type="entry name" value="HTH_TETR_2"/>
    <property type="match status" value="1"/>
</dbReference>